<dbReference type="Pfam" id="PF13356">
    <property type="entry name" value="Arm-DNA-bind_3"/>
    <property type="match status" value="1"/>
</dbReference>
<evidence type="ECO:0000256" key="3">
    <source>
        <dbReference type="ARBA" id="ARBA00023125"/>
    </source>
</evidence>
<keyword evidence="2" id="KW-0229">DNA integration</keyword>
<evidence type="ECO:0000313" key="8">
    <source>
        <dbReference type="EMBL" id="OIR12542.1"/>
    </source>
</evidence>
<dbReference type="PANTHER" id="PTHR30629:SF2">
    <property type="entry name" value="PROPHAGE INTEGRASE INTS-RELATED"/>
    <property type="match status" value="1"/>
</dbReference>
<evidence type="ECO:0000256" key="5">
    <source>
        <dbReference type="ARBA" id="ARBA00023195"/>
    </source>
</evidence>
<keyword evidence="3" id="KW-0238">DNA-binding</keyword>
<dbReference type="EMBL" id="MLJW01000017">
    <property type="protein sequence ID" value="OIR12542.1"/>
    <property type="molecule type" value="Genomic_DNA"/>
</dbReference>
<dbReference type="PROSITE" id="PS51898">
    <property type="entry name" value="TYR_RECOMBINASE"/>
    <property type="match status" value="1"/>
</dbReference>
<accession>A0A1J5TKJ8</accession>
<dbReference type="GO" id="GO:0006310">
    <property type="term" value="P:DNA recombination"/>
    <property type="evidence" value="ECO:0007669"/>
    <property type="project" value="UniProtKB-KW"/>
</dbReference>
<evidence type="ECO:0000256" key="4">
    <source>
        <dbReference type="ARBA" id="ARBA00023172"/>
    </source>
</evidence>
<dbReference type="InterPro" id="IPR011010">
    <property type="entry name" value="DNA_brk_join_enz"/>
</dbReference>
<dbReference type="GO" id="GO:0046718">
    <property type="term" value="P:symbiont entry into host cell"/>
    <property type="evidence" value="ECO:0007669"/>
    <property type="project" value="UniProtKB-KW"/>
</dbReference>
<keyword evidence="6" id="KW-1160">Virus entry into host cell</keyword>
<dbReference type="InterPro" id="IPR002104">
    <property type="entry name" value="Integrase_catalytic"/>
</dbReference>
<dbReference type="InterPro" id="IPR013762">
    <property type="entry name" value="Integrase-like_cat_sf"/>
</dbReference>
<proteinExistence type="inferred from homology"/>
<dbReference type="InterPro" id="IPR025166">
    <property type="entry name" value="Integrase_DNA_bind_dom"/>
</dbReference>
<dbReference type="CDD" id="cd00801">
    <property type="entry name" value="INT_P4_C"/>
    <property type="match status" value="1"/>
</dbReference>
<dbReference type="Pfam" id="PF00589">
    <property type="entry name" value="Phage_integrase"/>
    <property type="match status" value="1"/>
</dbReference>
<dbReference type="Gene3D" id="1.10.150.130">
    <property type="match status" value="1"/>
</dbReference>
<keyword evidence="5" id="KW-1179">Viral genome integration</keyword>
<gene>
    <name evidence="8" type="primary">intA_2</name>
    <name evidence="8" type="ORF">GALL_62420</name>
</gene>
<comment type="caution">
    <text evidence="8">The sequence shown here is derived from an EMBL/GenBank/DDBJ whole genome shotgun (WGS) entry which is preliminary data.</text>
</comment>
<dbReference type="Gene3D" id="3.30.160.390">
    <property type="entry name" value="Integrase, DNA-binding domain"/>
    <property type="match status" value="1"/>
</dbReference>
<dbReference type="GO" id="GO:0044826">
    <property type="term" value="P:viral genome integration into host DNA"/>
    <property type="evidence" value="ECO:0007669"/>
    <property type="project" value="UniProtKB-KW"/>
</dbReference>
<evidence type="ECO:0000259" key="7">
    <source>
        <dbReference type="PROSITE" id="PS51898"/>
    </source>
</evidence>
<dbReference type="Gene3D" id="1.10.443.10">
    <property type="entry name" value="Intergrase catalytic core"/>
    <property type="match status" value="1"/>
</dbReference>
<dbReference type="GO" id="GO:0003677">
    <property type="term" value="F:DNA binding"/>
    <property type="evidence" value="ECO:0007669"/>
    <property type="project" value="UniProtKB-KW"/>
</dbReference>
<dbReference type="InterPro" id="IPR050808">
    <property type="entry name" value="Phage_Integrase"/>
</dbReference>
<organism evidence="8">
    <name type="scientific">mine drainage metagenome</name>
    <dbReference type="NCBI Taxonomy" id="410659"/>
    <lineage>
        <taxon>unclassified sequences</taxon>
        <taxon>metagenomes</taxon>
        <taxon>ecological metagenomes</taxon>
    </lineage>
</organism>
<dbReference type="SUPFAM" id="SSF56349">
    <property type="entry name" value="DNA breaking-rejoining enzymes"/>
    <property type="match status" value="1"/>
</dbReference>
<protein>
    <submittedName>
        <fullName evidence="8">Prophage CP4-57 integrase</fullName>
    </submittedName>
</protein>
<name>A0A1J5TKJ8_9ZZZZ</name>
<dbReference type="GO" id="GO:0015074">
    <property type="term" value="P:DNA integration"/>
    <property type="evidence" value="ECO:0007669"/>
    <property type="project" value="UniProtKB-KW"/>
</dbReference>
<dbReference type="GO" id="GO:0075713">
    <property type="term" value="P:establishment of integrated proviral latency"/>
    <property type="evidence" value="ECO:0007669"/>
    <property type="project" value="UniProtKB-KW"/>
</dbReference>
<dbReference type="Pfam" id="PF22022">
    <property type="entry name" value="Phage_int_M"/>
    <property type="match status" value="1"/>
</dbReference>
<evidence type="ECO:0000256" key="1">
    <source>
        <dbReference type="ARBA" id="ARBA00008857"/>
    </source>
</evidence>
<evidence type="ECO:0000256" key="2">
    <source>
        <dbReference type="ARBA" id="ARBA00022908"/>
    </source>
</evidence>
<dbReference type="InterPro" id="IPR053876">
    <property type="entry name" value="Phage_int_M"/>
</dbReference>
<evidence type="ECO:0000256" key="6">
    <source>
        <dbReference type="ARBA" id="ARBA00023296"/>
    </source>
</evidence>
<dbReference type="AlphaFoldDB" id="A0A1J5TKJ8"/>
<sequence length="413" mass="47208">MAKLNADLLDDLTIKAAKPREKEYTLRDGNGLFLLIHPNGGKYFHLRTTLHGKPKKVQLGTYPELSLSVARDQSREKRKLVKHEHIDPVFEAKQVKHQKAKDADSTFQKVAEDWLVIKERTLAPTTHLKIKQTFNANVYGVIGKHPISEIDNQLVRKCLLIMQKRGALEFMEKTRGWIKSVFDFALSDRLISENPIPLKDERLIKHVGGKFPHLESMADAGKLLRNLVEYAGSFEVASCVYLQLSFAQRPSELRCAKWAEFDLDNAVWTLPLERSKTRKHMTKPHTIMLSKQAIEALKALKVYTGHSEYLFTGRLTSKPVSDKAISNAYDAVFTDYHIVPHGCRHFFSTQANESGLFRKEAIDSFLQHKDKNAISAIYNQATYDNERKQIAQWWSDQLDIARDGAKVIPFKQA</sequence>
<reference evidence="8" key="1">
    <citation type="submission" date="2016-10" db="EMBL/GenBank/DDBJ databases">
        <title>Sequence of Gallionella enrichment culture.</title>
        <authorList>
            <person name="Poehlein A."/>
            <person name="Muehling M."/>
            <person name="Daniel R."/>
        </authorList>
    </citation>
    <scope>NUCLEOTIDE SEQUENCE</scope>
</reference>
<feature type="domain" description="Tyr recombinase" evidence="7">
    <location>
        <begin position="210"/>
        <end position="391"/>
    </location>
</feature>
<keyword evidence="4" id="KW-0233">DNA recombination</keyword>
<dbReference type="InterPro" id="IPR010998">
    <property type="entry name" value="Integrase_recombinase_N"/>
</dbReference>
<comment type="similarity">
    <text evidence="1">Belongs to the 'phage' integrase family.</text>
</comment>
<dbReference type="InterPro" id="IPR038488">
    <property type="entry name" value="Integrase_DNA-bd_sf"/>
</dbReference>
<dbReference type="PANTHER" id="PTHR30629">
    <property type="entry name" value="PROPHAGE INTEGRASE"/>
    <property type="match status" value="1"/>
</dbReference>